<organism evidence="1 2">
    <name type="scientific">Candidatus Sulfomarinibacter kjeldsenii</name>
    <dbReference type="NCBI Taxonomy" id="2885994"/>
    <lineage>
        <taxon>Bacteria</taxon>
        <taxon>Pseudomonadati</taxon>
        <taxon>Acidobacteriota</taxon>
        <taxon>Thermoanaerobaculia</taxon>
        <taxon>Thermoanaerobaculales</taxon>
        <taxon>Candidatus Sulfomarinibacteraceae</taxon>
        <taxon>Candidatus Sulfomarinibacter</taxon>
    </lineage>
</organism>
<proteinExistence type="predicted"/>
<dbReference type="PROSITE" id="PS51257">
    <property type="entry name" value="PROKAR_LIPOPROTEIN"/>
    <property type="match status" value="1"/>
</dbReference>
<evidence type="ECO:0000313" key="1">
    <source>
        <dbReference type="EMBL" id="MBD3870927.1"/>
    </source>
</evidence>
<evidence type="ECO:0000313" key="2">
    <source>
        <dbReference type="Proteomes" id="UP000598633"/>
    </source>
</evidence>
<sequence length="312" mass="34110">MGSRLHLGLLLTIAIGCGQASEPPPSSVAAEQPAPAGVLTIGSVSLNPTHEYEVVRPFVDFIAANLHHVGIGRGEVVVVSSLSHMIEELREGRVDLFIDSPFPAVFVWQHTDVEPILRRWKRRSDVYRSVVFTRADSGVESVVDLAGRIIAFGEPFSTSGFLMPKAALASAGLRMVNYEDPAASIPGDRVGYVFSNDAENTMFWVLKQKVVAGAVNADYFEALAGDRISELRILLTTDAVPRNVVCARRGLDPKVVQAIEDLLLEMHLNDEGRASLEKFEETTRFDRFPGGSDQDLAHILTLLPHVQEDLGQ</sequence>
<dbReference type="SUPFAM" id="SSF53850">
    <property type="entry name" value="Periplasmic binding protein-like II"/>
    <property type="match status" value="1"/>
</dbReference>
<dbReference type="PANTHER" id="PTHR35841">
    <property type="entry name" value="PHOSPHONATES-BINDING PERIPLASMIC PROTEIN"/>
    <property type="match status" value="1"/>
</dbReference>
<dbReference type="Gene3D" id="3.40.190.10">
    <property type="entry name" value="Periplasmic binding protein-like II"/>
    <property type="match status" value="2"/>
</dbReference>
<dbReference type="PANTHER" id="PTHR35841:SF1">
    <property type="entry name" value="PHOSPHONATES-BINDING PERIPLASMIC PROTEIN"/>
    <property type="match status" value="1"/>
</dbReference>
<accession>A0A8J6XXQ2</accession>
<gene>
    <name evidence="1" type="ORF">IFJ97_06155</name>
</gene>
<name>A0A8J6XXQ2_9BACT</name>
<dbReference type="Pfam" id="PF12974">
    <property type="entry name" value="Phosphonate-bd"/>
    <property type="match status" value="1"/>
</dbReference>
<comment type="caution">
    <text evidence="1">The sequence shown here is derived from an EMBL/GenBank/DDBJ whole genome shotgun (WGS) entry which is preliminary data.</text>
</comment>
<dbReference type="EMBL" id="JACXWA010000105">
    <property type="protein sequence ID" value="MBD3870927.1"/>
    <property type="molecule type" value="Genomic_DNA"/>
</dbReference>
<dbReference type="AlphaFoldDB" id="A0A8J6XXQ2"/>
<protein>
    <submittedName>
        <fullName evidence="1">Phosphate/phosphite/phosphonate ABC transporter substrate-binding protein</fullName>
    </submittedName>
</protein>
<dbReference type="Proteomes" id="UP000598633">
    <property type="component" value="Unassembled WGS sequence"/>
</dbReference>
<reference evidence="1 2" key="1">
    <citation type="submission" date="2020-08" db="EMBL/GenBank/DDBJ databases">
        <title>Acidobacteriota in marine sediments use diverse sulfur dissimilation pathways.</title>
        <authorList>
            <person name="Wasmund K."/>
        </authorList>
    </citation>
    <scope>NUCLEOTIDE SEQUENCE [LARGE SCALE GENOMIC DNA]</scope>
    <source>
        <strain evidence="1">MAG AM3-A</strain>
    </source>
</reference>